<dbReference type="STRING" id="1147741.A0A0R3RW28"/>
<sequence length="66" mass="7404">MSAPPPYPSPQCRYPSSQNYGGPGYCYPPQPQQQPYYPNQPQPTFGYGYGPQQPPVIMLAIQSKIR</sequence>
<dbReference type="WBParaSite" id="EEL_0000634501-mRNA-1">
    <property type="protein sequence ID" value="EEL_0000634501-mRNA-1"/>
    <property type="gene ID" value="EEL_0000634501"/>
</dbReference>
<proteinExistence type="predicted"/>
<organism evidence="2 3">
    <name type="scientific">Elaeophora elaphi</name>
    <dbReference type="NCBI Taxonomy" id="1147741"/>
    <lineage>
        <taxon>Eukaryota</taxon>
        <taxon>Metazoa</taxon>
        <taxon>Ecdysozoa</taxon>
        <taxon>Nematoda</taxon>
        <taxon>Chromadorea</taxon>
        <taxon>Rhabditida</taxon>
        <taxon>Spirurina</taxon>
        <taxon>Spiruromorpha</taxon>
        <taxon>Filarioidea</taxon>
        <taxon>Onchocercidae</taxon>
        <taxon>Elaeophora</taxon>
    </lineage>
</organism>
<dbReference type="AlphaFoldDB" id="A0A0R3RW28"/>
<evidence type="ECO:0000256" key="1">
    <source>
        <dbReference type="SAM" id="MobiDB-lite"/>
    </source>
</evidence>
<feature type="compositionally biased region" description="Low complexity" evidence="1">
    <location>
        <begin position="33"/>
        <end position="43"/>
    </location>
</feature>
<feature type="region of interest" description="Disordered" evidence="1">
    <location>
        <begin position="23"/>
        <end position="50"/>
    </location>
</feature>
<evidence type="ECO:0000313" key="2">
    <source>
        <dbReference type="Proteomes" id="UP000050640"/>
    </source>
</evidence>
<accession>A0A0R3RW28</accession>
<keyword evidence="2" id="KW-1185">Reference proteome</keyword>
<evidence type="ECO:0000313" key="3">
    <source>
        <dbReference type="WBParaSite" id="EEL_0000634501-mRNA-1"/>
    </source>
</evidence>
<name>A0A0R3RW28_9BILA</name>
<dbReference type="Proteomes" id="UP000050640">
    <property type="component" value="Unplaced"/>
</dbReference>
<reference evidence="3" key="1">
    <citation type="submission" date="2017-02" db="UniProtKB">
        <authorList>
            <consortium name="WormBaseParasite"/>
        </authorList>
    </citation>
    <scope>IDENTIFICATION</scope>
</reference>
<protein>
    <submittedName>
        <fullName evidence="3">Rhodopsin</fullName>
    </submittedName>
</protein>